<evidence type="ECO:0000256" key="2">
    <source>
        <dbReference type="ARBA" id="ARBA00023157"/>
    </source>
</evidence>
<accession>A0ABM3I688</accession>
<reference evidence="7" key="1">
    <citation type="submission" date="2025-08" db="UniProtKB">
        <authorList>
            <consortium name="RefSeq"/>
        </authorList>
    </citation>
    <scope>IDENTIFICATION</scope>
    <source>
        <tissue evidence="7">Seedling</tissue>
    </source>
</reference>
<dbReference type="SMART" id="SM00856">
    <property type="entry name" value="PMEI"/>
    <property type="match status" value="1"/>
</dbReference>
<keyword evidence="1 4" id="KW-0732">Signal</keyword>
<proteinExistence type="inferred from homology"/>
<gene>
    <name evidence="7" type="primary">LOC107405308</name>
</gene>
<dbReference type="Gene3D" id="1.20.140.40">
    <property type="entry name" value="Invertase/pectin methylesterase inhibitor family protein"/>
    <property type="match status" value="1"/>
</dbReference>
<feature type="signal peptide" evidence="4">
    <location>
        <begin position="1"/>
        <end position="25"/>
    </location>
</feature>
<dbReference type="PANTHER" id="PTHR35357:SF8">
    <property type="entry name" value="OS01G0111000 PROTEIN"/>
    <property type="match status" value="1"/>
</dbReference>
<dbReference type="RefSeq" id="XP_048321438.2">
    <property type="nucleotide sequence ID" value="XM_048465481.2"/>
</dbReference>
<keyword evidence="6" id="KW-1185">Reference proteome</keyword>
<sequence length="176" mass="18996">MKCLITATFLVHAFLIILYVPITQCRVQTMDEKLIEDVCKQTPNFDLCVSSLHSDPKSSSADVPELALIMANIINVKATSTLNHIKDLLKEGSGDRDALVSCGQNYIAILEIDLPQAIKALINGAYDIAEDGFADAVLEANFCEEGFSSGSSPLTDTNKYICDASGVARAIARLLI</sequence>
<evidence type="ECO:0000256" key="3">
    <source>
        <dbReference type="ARBA" id="ARBA00038471"/>
    </source>
</evidence>
<dbReference type="Pfam" id="PF04043">
    <property type="entry name" value="PMEI"/>
    <property type="match status" value="1"/>
</dbReference>
<keyword evidence="2" id="KW-1015">Disulfide bond</keyword>
<feature type="chain" id="PRO_5047472792" evidence="4">
    <location>
        <begin position="26"/>
        <end position="176"/>
    </location>
</feature>
<feature type="domain" description="Pectinesterase inhibitor" evidence="5">
    <location>
        <begin position="30"/>
        <end position="171"/>
    </location>
</feature>
<evidence type="ECO:0000313" key="7">
    <source>
        <dbReference type="RefSeq" id="XP_048321438.2"/>
    </source>
</evidence>
<evidence type="ECO:0000313" key="6">
    <source>
        <dbReference type="Proteomes" id="UP001652623"/>
    </source>
</evidence>
<name>A0ABM3I688_ZIZJJ</name>
<comment type="similarity">
    <text evidence="3">Belongs to the PMEI family.</text>
</comment>
<organism evidence="6 7">
    <name type="scientific">Ziziphus jujuba</name>
    <name type="common">Chinese jujube</name>
    <name type="synonym">Ziziphus sativa</name>
    <dbReference type="NCBI Taxonomy" id="326968"/>
    <lineage>
        <taxon>Eukaryota</taxon>
        <taxon>Viridiplantae</taxon>
        <taxon>Streptophyta</taxon>
        <taxon>Embryophyta</taxon>
        <taxon>Tracheophyta</taxon>
        <taxon>Spermatophyta</taxon>
        <taxon>Magnoliopsida</taxon>
        <taxon>eudicotyledons</taxon>
        <taxon>Gunneridae</taxon>
        <taxon>Pentapetalae</taxon>
        <taxon>rosids</taxon>
        <taxon>fabids</taxon>
        <taxon>Rosales</taxon>
        <taxon>Rhamnaceae</taxon>
        <taxon>Paliureae</taxon>
        <taxon>Ziziphus</taxon>
    </lineage>
</organism>
<dbReference type="PANTHER" id="PTHR35357">
    <property type="entry name" value="OS02G0537100 PROTEIN"/>
    <property type="match status" value="1"/>
</dbReference>
<evidence type="ECO:0000256" key="4">
    <source>
        <dbReference type="SAM" id="SignalP"/>
    </source>
</evidence>
<dbReference type="NCBIfam" id="TIGR01614">
    <property type="entry name" value="PME_inhib"/>
    <property type="match status" value="1"/>
</dbReference>
<dbReference type="GeneID" id="107405308"/>
<dbReference type="InterPro" id="IPR006501">
    <property type="entry name" value="Pectinesterase_inhib_dom"/>
</dbReference>
<dbReference type="InterPro" id="IPR034087">
    <property type="entry name" value="C/VIF1"/>
</dbReference>
<dbReference type="InterPro" id="IPR035513">
    <property type="entry name" value="Invertase/methylesterase_inhib"/>
</dbReference>
<dbReference type="Proteomes" id="UP001652623">
    <property type="component" value="Chromosome 11"/>
</dbReference>
<protein>
    <submittedName>
        <fullName evidence="7">Cell wall / vacuolar inhibitor of fructosidase 1-like</fullName>
    </submittedName>
</protein>
<dbReference type="SUPFAM" id="SSF101148">
    <property type="entry name" value="Plant invertase/pectin methylesterase inhibitor"/>
    <property type="match status" value="1"/>
</dbReference>
<evidence type="ECO:0000259" key="5">
    <source>
        <dbReference type="SMART" id="SM00856"/>
    </source>
</evidence>
<dbReference type="CDD" id="cd15796">
    <property type="entry name" value="CIF_like"/>
    <property type="match status" value="1"/>
</dbReference>
<evidence type="ECO:0000256" key="1">
    <source>
        <dbReference type="ARBA" id="ARBA00022729"/>
    </source>
</evidence>